<keyword evidence="4" id="KW-1185">Reference proteome</keyword>
<protein>
    <submittedName>
        <fullName evidence="3">Uncharacterized protein</fullName>
    </submittedName>
</protein>
<dbReference type="Gene3D" id="1.10.287.1490">
    <property type="match status" value="2"/>
</dbReference>
<sequence length="818" mass="93948">MMADDKGEATEVTKSPAGSKLESLSREDLIKFVKKQLLLLQRERTKAEDLQKKLTSALEVTGNKTDDTDEVQELKNQLQTLTDERDEAINAYNTVQCSQEASAIRIQELEKQCLVLEEENVLLQQRFVKLESKNKELIEQLECMEMKDASLKSSLQCMQEEQAQLAKQNKELEVVKSNQEALIADLENSLREIGSLEEEHEILKHKLALAENCIEELKAALKNKEVDALQESSTEEQLMCKVEELRKHSENLFTENEQLKIDLASKIAELSKIRRHAEVETLSEHLTEKQEKQISKEGVSEVSDSESLISELRVQLQIALDQLKELSSQKEAMKDFWSKNKQKNQTLAVQMKMCQNSSPEECCARQDIHNDDTNSKDESAEDLVKMAELKANLQLTIVERQKLFEELAHLREVHETAAFELAELQQEHDSLKTEADQLRGQLGEWEHLMDMVKRERDSLATELETTESHEDHFRQELELIMNSMHEALAERDSLQDEVFRMTEKDGVWQLLVHRSLMDEITQMKSMTTGIIAERDRLQAELDSIMAAKGESSVKAEVLACKLQDMQTAFDNLEREKESTTVLLQLAQEKESQMIEELAASQEKIHSLETSLQEKQNELNELHREQGEIRQREEAAKAQVKTTLEQLEDRKNYTIELEEQVFELSNSLTEAKKRCGNLREQFEAAMQDKSESIEFSHEIEDLHSQKAELEQQLEKKMAEFLTLQKELSDKTKLVEQVEERCTELVKDLEKERKQIAIEREGLKEGEAEIIAKFQELQQELGERHQHLEKGEGHTKGAAAADDRHAVGHQAGNGVQDGKF</sequence>
<name>A0A2T7NBE0_POMCA</name>
<feature type="compositionally biased region" description="Basic and acidic residues" evidence="2">
    <location>
        <begin position="1"/>
        <end position="11"/>
    </location>
</feature>
<dbReference type="AlphaFoldDB" id="A0A2T7NBE0"/>
<accession>A0A2T7NBE0</accession>
<feature type="compositionally biased region" description="Basic and acidic residues" evidence="2">
    <location>
        <begin position="779"/>
        <end position="804"/>
    </location>
</feature>
<evidence type="ECO:0000256" key="2">
    <source>
        <dbReference type="SAM" id="MobiDB-lite"/>
    </source>
</evidence>
<feature type="coiled-coil region" evidence="1">
    <location>
        <begin position="477"/>
        <end position="504"/>
    </location>
</feature>
<feature type="coiled-coil region" evidence="1">
    <location>
        <begin position="386"/>
        <end position="441"/>
    </location>
</feature>
<evidence type="ECO:0000313" key="4">
    <source>
        <dbReference type="Proteomes" id="UP000245119"/>
    </source>
</evidence>
<feature type="coiled-coil region" evidence="1">
    <location>
        <begin position="555"/>
        <end position="764"/>
    </location>
</feature>
<evidence type="ECO:0000256" key="1">
    <source>
        <dbReference type="SAM" id="Coils"/>
    </source>
</evidence>
<dbReference type="STRING" id="400727.A0A2T7NBE0"/>
<organism evidence="3 4">
    <name type="scientific">Pomacea canaliculata</name>
    <name type="common">Golden apple snail</name>
    <dbReference type="NCBI Taxonomy" id="400727"/>
    <lineage>
        <taxon>Eukaryota</taxon>
        <taxon>Metazoa</taxon>
        <taxon>Spiralia</taxon>
        <taxon>Lophotrochozoa</taxon>
        <taxon>Mollusca</taxon>
        <taxon>Gastropoda</taxon>
        <taxon>Caenogastropoda</taxon>
        <taxon>Architaenioglossa</taxon>
        <taxon>Ampullarioidea</taxon>
        <taxon>Ampullariidae</taxon>
        <taxon>Pomacea</taxon>
    </lineage>
</organism>
<feature type="coiled-coil region" evidence="1">
    <location>
        <begin position="30"/>
        <end position="262"/>
    </location>
</feature>
<comment type="caution">
    <text evidence="3">The sequence shown here is derived from an EMBL/GenBank/DDBJ whole genome shotgun (WGS) entry which is preliminary data.</text>
</comment>
<feature type="region of interest" description="Disordered" evidence="2">
    <location>
        <begin position="779"/>
        <end position="818"/>
    </location>
</feature>
<dbReference type="EMBL" id="PZQS01000014">
    <property type="protein sequence ID" value="PVD18483.1"/>
    <property type="molecule type" value="Genomic_DNA"/>
</dbReference>
<proteinExistence type="predicted"/>
<feature type="region of interest" description="Disordered" evidence="2">
    <location>
        <begin position="1"/>
        <end position="20"/>
    </location>
</feature>
<gene>
    <name evidence="3" type="ORF">C0Q70_21032</name>
</gene>
<dbReference type="Proteomes" id="UP000245119">
    <property type="component" value="Linkage Group LG14"/>
</dbReference>
<reference evidence="3 4" key="1">
    <citation type="submission" date="2018-04" db="EMBL/GenBank/DDBJ databases">
        <title>The genome of golden apple snail Pomacea canaliculata provides insight into stress tolerance and invasive adaptation.</title>
        <authorList>
            <person name="Liu C."/>
            <person name="Liu B."/>
            <person name="Ren Y."/>
            <person name="Zhang Y."/>
            <person name="Wang H."/>
            <person name="Li S."/>
            <person name="Jiang F."/>
            <person name="Yin L."/>
            <person name="Zhang G."/>
            <person name="Qian W."/>
            <person name="Fan W."/>
        </authorList>
    </citation>
    <scope>NUCLEOTIDE SEQUENCE [LARGE SCALE GENOMIC DNA]</scope>
    <source>
        <strain evidence="3">SZHN2017</strain>
        <tissue evidence="3">Muscle</tissue>
    </source>
</reference>
<evidence type="ECO:0000313" key="3">
    <source>
        <dbReference type="EMBL" id="PVD18483.1"/>
    </source>
</evidence>
<dbReference type="OrthoDB" id="1926336at2759"/>
<keyword evidence="1" id="KW-0175">Coiled coil</keyword>